<dbReference type="EMBL" id="JAGPXD010000006">
    <property type="protein sequence ID" value="KAH7349391.1"/>
    <property type="molecule type" value="Genomic_DNA"/>
</dbReference>
<dbReference type="OrthoDB" id="405906at2759"/>
<keyword evidence="2" id="KW-0812">Transmembrane</keyword>
<feature type="transmembrane region" description="Helical" evidence="2">
    <location>
        <begin position="151"/>
        <end position="169"/>
    </location>
</feature>
<feature type="compositionally biased region" description="Polar residues" evidence="1">
    <location>
        <begin position="250"/>
        <end position="262"/>
    </location>
</feature>
<feature type="transmembrane region" description="Helical" evidence="2">
    <location>
        <begin position="189"/>
        <end position="210"/>
    </location>
</feature>
<feature type="transmembrane region" description="Helical" evidence="2">
    <location>
        <begin position="42"/>
        <end position="63"/>
    </location>
</feature>
<feature type="transmembrane region" description="Helical" evidence="2">
    <location>
        <begin position="75"/>
        <end position="95"/>
    </location>
</feature>
<sequence length="386" mass="43139">MAVDLHHVAVDIIIVVFLSIALYNVLELNFSIFTTFKRRNGLYFWSFTIATWGIAFNSVGYLLRHTAASVPPNAYGTIILLGWCTMVTGQSVVLYSRLHIVMHNERLLRAVLVMIITNAIVLHIPIIVLIYGSNSSNPVHFQNAYNVYEKLQLTVFCVQELIISGLYVWETTKLLRLEKTIGNTGTRRVMNHLIYVNLFVMLLDFSIVGLEFANLYEIQTAWKPFVYSAKLKLEFSILNRLVELTRNARSGHTGSASAYGHSTRNNNNRTATHTQGVALDTLKSSSGVGPQQQHHPQYEVHVGSGDTGVGRRDAHPAGESAVVMTTEIQIQSHSRRRGSRVASLAESGTEILAESKEREERAAETGSTSSVMSDPPRYRYEGQGWK</sequence>
<feature type="domain" description="DUF7703" evidence="3">
    <location>
        <begin position="11"/>
        <end position="248"/>
    </location>
</feature>
<keyword evidence="5" id="KW-1185">Reference proteome</keyword>
<proteinExistence type="predicted"/>
<feature type="transmembrane region" description="Helical" evidence="2">
    <location>
        <begin position="12"/>
        <end position="30"/>
    </location>
</feature>
<evidence type="ECO:0000313" key="5">
    <source>
        <dbReference type="Proteomes" id="UP000813385"/>
    </source>
</evidence>
<evidence type="ECO:0000313" key="4">
    <source>
        <dbReference type="EMBL" id="KAH7349391.1"/>
    </source>
</evidence>
<dbReference type="AlphaFoldDB" id="A0A8K0T5H8"/>
<evidence type="ECO:0000256" key="1">
    <source>
        <dbReference type="SAM" id="MobiDB-lite"/>
    </source>
</evidence>
<name>A0A8K0T5H8_9PEZI</name>
<reference evidence="4" key="1">
    <citation type="journal article" date="2021" name="Nat. Commun.">
        <title>Genetic determinants of endophytism in the Arabidopsis root mycobiome.</title>
        <authorList>
            <person name="Mesny F."/>
            <person name="Miyauchi S."/>
            <person name="Thiergart T."/>
            <person name="Pickel B."/>
            <person name="Atanasova L."/>
            <person name="Karlsson M."/>
            <person name="Huettel B."/>
            <person name="Barry K.W."/>
            <person name="Haridas S."/>
            <person name="Chen C."/>
            <person name="Bauer D."/>
            <person name="Andreopoulos W."/>
            <person name="Pangilinan J."/>
            <person name="LaButti K."/>
            <person name="Riley R."/>
            <person name="Lipzen A."/>
            <person name="Clum A."/>
            <person name="Drula E."/>
            <person name="Henrissat B."/>
            <person name="Kohler A."/>
            <person name="Grigoriev I.V."/>
            <person name="Martin F.M."/>
            <person name="Hacquard S."/>
        </authorList>
    </citation>
    <scope>NUCLEOTIDE SEQUENCE</scope>
    <source>
        <strain evidence="4">MPI-CAGE-AT-0016</strain>
    </source>
</reference>
<keyword evidence="2" id="KW-1133">Transmembrane helix</keyword>
<feature type="region of interest" description="Disordered" evidence="1">
    <location>
        <begin position="282"/>
        <end position="386"/>
    </location>
</feature>
<keyword evidence="2" id="KW-0472">Membrane</keyword>
<dbReference type="Proteomes" id="UP000813385">
    <property type="component" value="Unassembled WGS sequence"/>
</dbReference>
<dbReference type="InterPro" id="IPR056120">
    <property type="entry name" value="DUF7703"/>
</dbReference>
<organism evidence="4 5">
    <name type="scientific">Plectosphaerella cucumerina</name>
    <dbReference type="NCBI Taxonomy" id="40658"/>
    <lineage>
        <taxon>Eukaryota</taxon>
        <taxon>Fungi</taxon>
        <taxon>Dikarya</taxon>
        <taxon>Ascomycota</taxon>
        <taxon>Pezizomycotina</taxon>
        <taxon>Sordariomycetes</taxon>
        <taxon>Hypocreomycetidae</taxon>
        <taxon>Glomerellales</taxon>
        <taxon>Plectosphaerellaceae</taxon>
        <taxon>Plectosphaerella</taxon>
    </lineage>
</organism>
<gene>
    <name evidence="4" type="ORF">B0T11DRAFT_130512</name>
</gene>
<accession>A0A8K0T5H8</accession>
<feature type="region of interest" description="Disordered" evidence="1">
    <location>
        <begin position="250"/>
        <end position="270"/>
    </location>
</feature>
<feature type="compositionally biased region" description="Polar residues" evidence="1">
    <location>
        <begin position="282"/>
        <end position="295"/>
    </location>
</feature>
<feature type="transmembrane region" description="Helical" evidence="2">
    <location>
        <begin position="107"/>
        <end position="131"/>
    </location>
</feature>
<protein>
    <submittedName>
        <fullName evidence="4">Integral membrane protein</fullName>
    </submittedName>
</protein>
<dbReference type="Pfam" id="PF24802">
    <property type="entry name" value="DUF7703"/>
    <property type="match status" value="1"/>
</dbReference>
<dbReference type="PANTHER" id="PTHR37013">
    <property type="entry name" value="INTEGRAL MEMBRANE PROTEIN (AFU_ORTHOLOGUE AFUA_1G05950)-RELATED"/>
    <property type="match status" value="1"/>
</dbReference>
<dbReference type="PANTHER" id="PTHR37013:SF3">
    <property type="entry name" value="INTEGRAL MEMBRANE PROTEIN (AFU_ORTHOLOGUE AFUA_1G05950)"/>
    <property type="match status" value="1"/>
</dbReference>
<comment type="caution">
    <text evidence="4">The sequence shown here is derived from an EMBL/GenBank/DDBJ whole genome shotgun (WGS) entry which is preliminary data.</text>
</comment>
<evidence type="ECO:0000259" key="3">
    <source>
        <dbReference type="Pfam" id="PF24802"/>
    </source>
</evidence>
<evidence type="ECO:0000256" key="2">
    <source>
        <dbReference type="SAM" id="Phobius"/>
    </source>
</evidence>
<feature type="compositionally biased region" description="Basic and acidic residues" evidence="1">
    <location>
        <begin position="353"/>
        <end position="363"/>
    </location>
</feature>